<keyword evidence="3 10" id="KW-0812">Transmembrane</keyword>
<gene>
    <name evidence="12" type="ORF">ACFOY2_52185</name>
</gene>
<evidence type="ECO:0000256" key="3">
    <source>
        <dbReference type="ARBA" id="ARBA00022692"/>
    </source>
</evidence>
<dbReference type="SMART" id="SM00756">
    <property type="entry name" value="VKc"/>
    <property type="match status" value="1"/>
</dbReference>
<feature type="transmembrane region" description="Helical" evidence="10">
    <location>
        <begin position="12"/>
        <end position="31"/>
    </location>
</feature>
<dbReference type="InterPro" id="IPR041714">
    <property type="entry name" value="VKOR_Actinobacteria"/>
</dbReference>
<accession>A0ABV8GU47</accession>
<keyword evidence="6" id="KW-0560">Oxidoreductase</keyword>
<feature type="domain" description="Vitamin K epoxide reductase" evidence="11">
    <location>
        <begin position="8"/>
        <end position="149"/>
    </location>
</feature>
<dbReference type="Proteomes" id="UP001595851">
    <property type="component" value="Unassembled WGS sequence"/>
</dbReference>
<name>A0ABV8GU47_9ACTN</name>
<dbReference type="Pfam" id="PF07884">
    <property type="entry name" value="VKOR"/>
    <property type="match status" value="1"/>
</dbReference>
<dbReference type="CDD" id="cd12922">
    <property type="entry name" value="VKOR_5"/>
    <property type="match status" value="1"/>
</dbReference>
<keyword evidence="13" id="KW-1185">Reference proteome</keyword>
<keyword evidence="9" id="KW-0676">Redox-active center</keyword>
<organism evidence="12 13">
    <name type="scientific">Nonomuraea purpurea</name>
    <dbReference type="NCBI Taxonomy" id="1849276"/>
    <lineage>
        <taxon>Bacteria</taxon>
        <taxon>Bacillati</taxon>
        <taxon>Actinomycetota</taxon>
        <taxon>Actinomycetes</taxon>
        <taxon>Streptosporangiales</taxon>
        <taxon>Streptosporangiaceae</taxon>
        <taxon>Nonomuraea</taxon>
    </lineage>
</organism>
<keyword evidence="4" id="KW-0874">Quinone</keyword>
<feature type="transmembrane region" description="Helical" evidence="10">
    <location>
        <begin position="97"/>
        <end position="118"/>
    </location>
</feature>
<evidence type="ECO:0000256" key="5">
    <source>
        <dbReference type="ARBA" id="ARBA00022989"/>
    </source>
</evidence>
<evidence type="ECO:0000256" key="7">
    <source>
        <dbReference type="ARBA" id="ARBA00023136"/>
    </source>
</evidence>
<dbReference type="EMBL" id="JBHSBI010000051">
    <property type="protein sequence ID" value="MFC4015852.1"/>
    <property type="molecule type" value="Genomic_DNA"/>
</dbReference>
<evidence type="ECO:0000256" key="9">
    <source>
        <dbReference type="ARBA" id="ARBA00023284"/>
    </source>
</evidence>
<evidence type="ECO:0000313" key="13">
    <source>
        <dbReference type="Proteomes" id="UP001595851"/>
    </source>
</evidence>
<dbReference type="InterPro" id="IPR012932">
    <property type="entry name" value="VKOR"/>
</dbReference>
<evidence type="ECO:0000259" key="11">
    <source>
        <dbReference type="SMART" id="SM00756"/>
    </source>
</evidence>
<feature type="transmembrane region" description="Helical" evidence="10">
    <location>
        <begin position="166"/>
        <end position="189"/>
    </location>
</feature>
<keyword evidence="8" id="KW-1015">Disulfide bond</keyword>
<sequence>MTAGSIAGRSLPYVLLACGGLGFLAAFVLTLERLELAADDSYVPTCSINPIVSCGSVMKSEQSSLFGFPNPLIGIAAFAVLLTVGMALLAGARLRPWFWHGLQIGALLGVVFVHWLIFQSLYRIGALCPYCMVVWVVTVVVFWYVSLANVEAGRIRLPERLGRVAVRYHTVVVMLWVLIVAGLIVARFWTNFSMMI</sequence>
<keyword evidence="7 10" id="KW-0472">Membrane</keyword>
<evidence type="ECO:0000313" key="12">
    <source>
        <dbReference type="EMBL" id="MFC4015852.1"/>
    </source>
</evidence>
<comment type="similarity">
    <text evidence="2">Belongs to the VKOR family.</text>
</comment>
<evidence type="ECO:0000256" key="8">
    <source>
        <dbReference type="ARBA" id="ARBA00023157"/>
    </source>
</evidence>
<evidence type="ECO:0000256" key="4">
    <source>
        <dbReference type="ARBA" id="ARBA00022719"/>
    </source>
</evidence>
<evidence type="ECO:0000256" key="10">
    <source>
        <dbReference type="SAM" id="Phobius"/>
    </source>
</evidence>
<feature type="transmembrane region" description="Helical" evidence="10">
    <location>
        <begin position="124"/>
        <end position="145"/>
    </location>
</feature>
<evidence type="ECO:0000256" key="2">
    <source>
        <dbReference type="ARBA" id="ARBA00006214"/>
    </source>
</evidence>
<evidence type="ECO:0000256" key="6">
    <source>
        <dbReference type="ARBA" id="ARBA00023002"/>
    </source>
</evidence>
<dbReference type="InterPro" id="IPR038354">
    <property type="entry name" value="VKOR_sf"/>
</dbReference>
<proteinExistence type="inferred from homology"/>
<keyword evidence="5 10" id="KW-1133">Transmembrane helix</keyword>
<comment type="subcellular location">
    <subcellularLocation>
        <location evidence="1">Membrane</location>
        <topology evidence="1">Multi-pass membrane protein</topology>
    </subcellularLocation>
</comment>
<dbReference type="PANTHER" id="PTHR34573:SF1">
    <property type="entry name" value="VITAMIN K EPOXIDE REDUCTASE DOMAIN-CONTAINING PROTEIN"/>
    <property type="match status" value="1"/>
</dbReference>
<feature type="transmembrane region" description="Helical" evidence="10">
    <location>
        <begin position="72"/>
        <end position="90"/>
    </location>
</feature>
<comment type="caution">
    <text evidence="12">The sequence shown here is derived from an EMBL/GenBank/DDBJ whole genome shotgun (WGS) entry which is preliminary data.</text>
</comment>
<evidence type="ECO:0000256" key="1">
    <source>
        <dbReference type="ARBA" id="ARBA00004141"/>
    </source>
</evidence>
<dbReference type="Gene3D" id="1.20.1440.130">
    <property type="entry name" value="VKOR domain"/>
    <property type="match status" value="1"/>
</dbReference>
<reference evidence="13" key="1">
    <citation type="journal article" date="2019" name="Int. J. Syst. Evol. Microbiol.">
        <title>The Global Catalogue of Microorganisms (GCM) 10K type strain sequencing project: providing services to taxonomists for standard genome sequencing and annotation.</title>
        <authorList>
            <consortium name="The Broad Institute Genomics Platform"/>
            <consortium name="The Broad Institute Genome Sequencing Center for Infectious Disease"/>
            <person name="Wu L."/>
            <person name="Ma J."/>
        </authorList>
    </citation>
    <scope>NUCLEOTIDE SEQUENCE [LARGE SCALE GENOMIC DNA]</scope>
    <source>
        <strain evidence="13">TBRC 1276</strain>
    </source>
</reference>
<dbReference type="PANTHER" id="PTHR34573">
    <property type="entry name" value="VKC DOMAIN-CONTAINING PROTEIN"/>
    <property type="match status" value="1"/>
</dbReference>
<dbReference type="RefSeq" id="WP_379535653.1">
    <property type="nucleotide sequence ID" value="NZ_JBHSBI010000051.1"/>
</dbReference>
<protein>
    <submittedName>
        <fullName evidence="12">Vitamin K epoxide reductase family protein</fullName>
    </submittedName>
</protein>